<dbReference type="EMBL" id="BKCJ010002739">
    <property type="protein sequence ID" value="GEU50607.1"/>
    <property type="molecule type" value="Genomic_DNA"/>
</dbReference>
<reference evidence="1" key="1">
    <citation type="journal article" date="2019" name="Sci. Rep.">
        <title>Draft genome of Tanacetum cinerariifolium, the natural source of mosquito coil.</title>
        <authorList>
            <person name="Yamashiro T."/>
            <person name="Shiraishi A."/>
            <person name="Satake H."/>
            <person name="Nakayama K."/>
        </authorList>
    </citation>
    <scope>NUCLEOTIDE SEQUENCE</scope>
</reference>
<comment type="caution">
    <text evidence="1">The sequence shown here is derived from an EMBL/GenBank/DDBJ whole genome shotgun (WGS) entry which is preliminary data.</text>
</comment>
<accession>A0A6L2KPE0</accession>
<gene>
    <name evidence="1" type="ORF">Tci_022585</name>
</gene>
<proteinExistence type="predicted"/>
<organism evidence="1">
    <name type="scientific">Tanacetum cinerariifolium</name>
    <name type="common">Dalmatian daisy</name>
    <name type="synonym">Chrysanthemum cinerariifolium</name>
    <dbReference type="NCBI Taxonomy" id="118510"/>
    <lineage>
        <taxon>Eukaryota</taxon>
        <taxon>Viridiplantae</taxon>
        <taxon>Streptophyta</taxon>
        <taxon>Embryophyta</taxon>
        <taxon>Tracheophyta</taxon>
        <taxon>Spermatophyta</taxon>
        <taxon>Magnoliopsida</taxon>
        <taxon>eudicotyledons</taxon>
        <taxon>Gunneridae</taxon>
        <taxon>Pentapetalae</taxon>
        <taxon>asterids</taxon>
        <taxon>campanulids</taxon>
        <taxon>Asterales</taxon>
        <taxon>Asteraceae</taxon>
        <taxon>Asteroideae</taxon>
        <taxon>Anthemideae</taxon>
        <taxon>Anthemidinae</taxon>
        <taxon>Tanacetum</taxon>
    </lineage>
</organism>
<name>A0A6L2KPE0_TANCI</name>
<protein>
    <submittedName>
        <fullName evidence="1">Uncharacterized protein</fullName>
    </submittedName>
</protein>
<sequence>MHYPDMGSPSFGRDHFGAHGDSYHAGSIVPSSRYEIGGSSAGFHGDDFDSIVHLEDCVQSNGDEMVDMREVLAVYQNRVFKRTQIAYKNHIQKMCI</sequence>
<dbReference type="AlphaFoldDB" id="A0A6L2KPE0"/>
<evidence type="ECO:0000313" key="1">
    <source>
        <dbReference type="EMBL" id="GEU50607.1"/>
    </source>
</evidence>